<organism evidence="2 3">
    <name type="scientific">Lentinula lateritia</name>
    <dbReference type="NCBI Taxonomy" id="40482"/>
    <lineage>
        <taxon>Eukaryota</taxon>
        <taxon>Fungi</taxon>
        <taxon>Dikarya</taxon>
        <taxon>Basidiomycota</taxon>
        <taxon>Agaricomycotina</taxon>
        <taxon>Agaricomycetes</taxon>
        <taxon>Agaricomycetidae</taxon>
        <taxon>Agaricales</taxon>
        <taxon>Marasmiineae</taxon>
        <taxon>Omphalotaceae</taxon>
        <taxon>Lentinula</taxon>
    </lineage>
</organism>
<protein>
    <submittedName>
        <fullName evidence="2">Uncharacterized protein</fullName>
    </submittedName>
</protein>
<reference evidence="2" key="2">
    <citation type="journal article" date="2023" name="Proc. Natl. Acad. Sci. U.S.A.">
        <title>A global phylogenomic analysis of the shiitake genus Lentinula.</title>
        <authorList>
            <person name="Sierra-Patev S."/>
            <person name="Min B."/>
            <person name="Naranjo-Ortiz M."/>
            <person name="Looney B."/>
            <person name="Konkel Z."/>
            <person name="Slot J.C."/>
            <person name="Sakamoto Y."/>
            <person name="Steenwyk J.L."/>
            <person name="Rokas A."/>
            <person name="Carro J."/>
            <person name="Camarero S."/>
            <person name="Ferreira P."/>
            <person name="Molpeceres G."/>
            <person name="Ruiz-Duenas F.J."/>
            <person name="Serrano A."/>
            <person name="Henrissat B."/>
            <person name="Drula E."/>
            <person name="Hughes K.W."/>
            <person name="Mata J.L."/>
            <person name="Ishikawa N.K."/>
            <person name="Vargas-Isla R."/>
            <person name="Ushijima S."/>
            <person name="Smith C.A."/>
            <person name="Donoghue J."/>
            <person name="Ahrendt S."/>
            <person name="Andreopoulos W."/>
            <person name="He G."/>
            <person name="LaButti K."/>
            <person name="Lipzen A."/>
            <person name="Ng V."/>
            <person name="Riley R."/>
            <person name="Sandor L."/>
            <person name="Barry K."/>
            <person name="Martinez A.T."/>
            <person name="Xiao Y."/>
            <person name="Gibbons J.G."/>
            <person name="Terashima K."/>
            <person name="Grigoriev I.V."/>
            <person name="Hibbett D."/>
        </authorList>
    </citation>
    <scope>NUCLEOTIDE SEQUENCE</scope>
    <source>
        <strain evidence="2">Sp2 HRB7682 ss15</strain>
    </source>
</reference>
<dbReference type="AlphaFoldDB" id="A0A9W8ZTN0"/>
<evidence type="ECO:0000256" key="1">
    <source>
        <dbReference type="SAM" id="MobiDB-lite"/>
    </source>
</evidence>
<accession>A0A9W8ZTN0</accession>
<evidence type="ECO:0000313" key="2">
    <source>
        <dbReference type="EMBL" id="KAJ4465783.1"/>
    </source>
</evidence>
<proteinExistence type="predicted"/>
<comment type="caution">
    <text evidence="2">The sequence shown here is derived from an EMBL/GenBank/DDBJ whole genome shotgun (WGS) entry which is preliminary data.</text>
</comment>
<evidence type="ECO:0000313" key="3">
    <source>
        <dbReference type="Proteomes" id="UP001150238"/>
    </source>
</evidence>
<feature type="region of interest" description="Disordered" evidence="1">
    <location>
        <begin position="1"/>
        <end position="22"/>
    </location>
</feature>
<dbReference type="Proteomes" id="UP001150238">
    <property type="component" value="Unassembled WGS sequence"/>
</dbReference>
<gene>
    <name evidence="2" type="ORF">C8J55DRAFT_462240</name>
</gene>
<reference evidence="2" key="1">
    <citation type="submission" date="2022-08" db="EMBL/GenBank/DDBJ databases">
        <authorList>
            <consortium name="DOE Joint Genome Institute"/>
            <person name="Min B."/>
            <person name="Riley R."/>
            <person name="Sierra-Patev S."/>
            <person name="Naranjo-Ortiz M."/>
            <person name="Looney B."/>
            <person name="Konkel Z."/>
            <person name="Slot J.C."/>
            <person name="Sakamoto Y."/>
            <person name="Steenwyk J.L."/>
            <person name="Rokas A."/>
            <person name="Carro J."/>
            <person name="Camarero S."/>
            <person name="Ferreira P."/>
            <person name="Molpeceres G."/>
            <person name="Ruiz-Duenas F.J."/>
            <person name="Serrano A."/>
            <person name="Henrissat B."/>
            <person name="Drula E."/>
            <person name="Hughes K.W."/>
            <person name="Mata J.L."/>
            <person name="Ishikawa N.K."/>
            <person name="Vargas-Isla R."/>
            <person name="Ushijima S."/>
            <person name="Smith C.A."/>
            <person name="Ahrendt S."/>
            <person name="Andreopoulos W."/>
            <person name="He G."/>
            <person name="Labutti K."/>
            <person name="Lipzen A."/>
            <person name="Ng V."/>
            <person name="Sandor L."/>
            <person name="Barry K."/>
            <person name="Martinez A.T."/>
            <person name="Xiao Y."/>
            <person name="Gibbons J.G."/>
            <person name="Terashima K."/>
            <person name="Hibbett D.S."/>
            <person name="Grigoriev I.V."/>
        </authorList>
    </citation>
    <scope>NUCLEOTIDE SEQUENCE</scope>
    <source>
        <strain evidence="2">Sp2 HRB7682 ss15</strain>
    </source>
</reference>
<feature type="non-terminal residue" evidence="2">
    <location>
        <position position="1"/>
    </location>
</feature>
<sequence>MEAGTKPNRRLPEQHRKGGLPIGSVGIKRPDGFFDYLFNICFPKDHPVNTGGVPEGLKPVDFSQTDVSEVEPFHDPDAHVANPTGVAALSDGFVSMHPEGAILMLPDGSTRIDFEKEKIFRQYATRNAHRWFTYVEDARGRDSEDLSLYIITGTDKSSSFGVASF</sequence>
<name>A0A9W8ZTN0_9AGAR</name>
<dbReference type="EMBL" id="JANVFS010000048">
    <property type="protein sequence ID" value="KAJ4465783.1"/>
    <property type="molecule type" value="Genomic_DNA"/>
</dbReference>